<dbReference type="Pfam" id="PF14845">
    <property type="entry name" value="Glycohydro_20b2"/>
    <property type="match status" value="1"/>
</dbReference>
<evidence type="ECO:0000256" key="7">
    <source>
        <dbReference type="PIRNR" id="PIRNR001093"/>
    </source>
</evidence>
<evidence type="ECO:0000256" key="2">
    <source>
        <dbReference type="ARBA" id="ARBA00006285"/>
    </source>
</evidence>
<evidence type="ECO:0000256" key="5">
    <source>
        <dbReference type="ARBA" id="ARBA00023180"/>
    </source>
</evidence>
<feature type="active site" description="Proton donor" evidence="8">
    <location>
        <position position="348"/>
    </location>
</feature>
<evidence type="ECO:0000259" key="10">
    <source>
        <dbReference type="Pfam" id="PF00728"/>
    </source>
</evidence>
<dbReference type="Proteomes" id="UP000800041">
    <property type="component" value="Unassembled WGS sequence"/>
</dbReference>
<evidence type="ECO:0000256" key="9">
    <source>
        <dbReference type="SAM" id="SignalP"/>
    </source>
</evidence>
<comment type="catalytic activity">
    <reaction evidence="1 7">
        <text>Hydrolysis of terminal non-reducing N-acetyl-D-hexosamine residues in N-acetyl-beta-D-hexosaminides.</text>
        <dbReference type="EC" id="3.2.1.52"/>
    </reaction>
</comment>
<name>A0A6G1GYJ4_9PEZI</name>
<keyword evidence="3 9" id="KW-0732">Signal</keyword>
<evidence type="ECO:0000256" key="1">
    <source>
        <dbReference type="ARBA" id="ARBA00001231"/>
    </source>
</evidence>
<dbReference type="PANTHER" id="PTHR22600:SF58">
    <property type="entry name" value="BETA-HEXOSAMINIDASE"/>
    <property type="match status" value="1"/>
</dbReference>
<dbReference type="FunFam" id="3.20.20.80:FF:000063">
    <property type="entry name" value="Beta-hexosaminidase"/>
    <property type="match status" value="1"/>
</dbReference>
<feature type="chain" id="PRO_5026078676" description="Beta-hexosaminidase" evidence="9">
    <location>
        <begin position="18"/>
        <end position="575"/>
    </location>
</feature>
<dbReference type="PRINTS" id="PR00738">
    <property type="entry name" value="GLHYDRLASE20"/>
</dbReference>
<evidence type="ECO:0000313" key="12">
    <source>
        <dbReference type="EMBL" id="KAF1985840.1"/>
    </source>
</evidence>
<keyword evidence="5" id="KW-0325">Glycoprotein</keyword>
<dbReference type="GO" id="GO:0030203">
    <property type="term" value="P:glycosaminoglycan metabolic process"/>
    <property type="evidence" value="ECO:0007669"/>
    <property type="project" value="TreeGrafter"/>
</dbReference>
<dbReference type="InterPro" id="IPR029019">
    <property type="entry name" value="HEX_eukaryotic_N"/>
</dbReference>
<protein>
    <recommendedName>
        <fullName evidence="7">Beta-hexosaminidase</fullName>
        <ecNumber evidence="7">3.2.1.52</ecNumber>
    </recommendedName>
</protein>
<organism evidence="12 13">
    <name type="scientific">Aulographum hederae CBS 113979</name>
    <dbReference type="NCBI Taxonomy" id="1176131"/>
    <lineage>
        <taxon>Eukaryota</taxon>
        <taxon>Fungi</taxon>
        <taxon>Dikarya</taxon>
        <taxon>Ascomycota</taxon>
        <taxon>Pezizomycotina</taxon>
        <taxon>Dothideomycetes</taxon>
        <taxon>Pleosporomycetidae</taxon>
        <taxon>Aulographales</taxon>
        <taxon>Aulographaceae</taxon>
    </lineage>
</organism>
<dbReference type="GO" id="GO:0016231">
    <property type="term" value="F:beta-N-acetylglucosaminidase activity"/>
    <property type="evidence" value="ECO:0007669"/>
    <property type="project" value="TreeGrafter"/>
</dbReference>
<gene>
    <name evidence="12" type="ORF">K402DRAFT_413102</name>
</gene>
<dbReference type="OrthoDB" id="428480at2759"/>
<evidence type="ECO:0000256" key="3">
    <source>
        <dbReference type="ARBA" id="ARBA00022729"/>
    </source>
</evidence>
<dbReference type="InterPro" id="IPR015883">
    <property type="entry name" value="Glyco_hydro_20_cat"/>
</dbReference>
<dbReference type="Pfam" id="PF00728">
    <property type="entry name" value="Glyco_hydro_20"/>
    <property type="match status" value="1"/>
</dbReference>
<dbReference type="Gene3D" id="3.20.20.80">
    <property type="entry name" value="Glycosidases"/>
    <property type="match status" value="1"/>
</dbReference>
<dbReference type="GO" id="GO:0005975">
    <property type="term" value="P:carbohydrate metabolic process"/>
    <property type="evidence" value="ECO:0007669"/>
    <property type="project" value="InterPro"/>
</dbReference>
<dbReference type="SUPFAM" id="SSF51445">
    <property type="entry name" value="(Trans)glycosidases"/>
    <property type="match status" value="1"/>
</dbReference>
<comment type="similarity">
    <text evidence="2 7">Belongs to the glycosyl hydrolase 20 family.</text>
</comment>
<keyword evidence="4 7" id="KW-0378">Hydrolase</keyword>
<evidence type="ECO:0000259" key="11">
    <source>
        <dbReference type="Pfam" id="PF14845"/>
    </source>
</evidence>
<dbReference type="GO" id="GO:0016020">
    <property type="term" value="C:membrane"/>
    <property type="evidence" value="ECO:0007669"/>
    <property type="project" value="TreeGrafter"/>
</dbReference>
<evidence type="ECO:0000313" key="13">
    <source>
        <dbReference type="Proteomes" id="UP000800041"/>
    </source>
</evidence>
<dbReference type="AlphaFoldDB" id="A0A6G1GYJ4"/>
<reference evidence="12" key="1">
    <citation type="journal article" date="2020" name="Stud. Mycol.">
        <title>101 Dothideomycetes genomes: a test case for predicting lifestyles and emergence of pathogens.</title>
        <authorList>
            <person name="Haridas S."/>
            <person name="Albert R."/>
            <person name="Binder M."/>
            <person name="Bloem J."/>
            <person name="Labutti K."/>
            <person name="Salamov A."/>
            <person name="Andreopoulos B."/>
            <person name="Baker S."/>
            <person name="Barry K."/>
            <person name="Bills G."/>
            <person name="Bluhm B."/>
            <person name="Cannon C."/>
            <person name="Castanera R."/>
            <person name="Culley D."/>
            <person name="Daum C."/>
            <person name="Ezra D."/>
            <person name="Gonzalez J."/>
            <person name="Henrissat B."/>
            <person name="Kuo A."/>
            <person name="Liang C."/>
            <person name="Lipzen A."/>
            <person name="Lutzoni F."/>
            <person name="Magnuson J."/>
            <person name="Mondo S."/>
            <person name="Nolan M."/>
            <person name="Ohm R."/>
            <person name="Pangilinan J."/>
            <person name="Park H.-J."/>
            <person name="Ramirez L."/>
            <person name="Alfaro M."/>
            <person name="Sun H."/>
            <person name="Tritt A."/>
            <person name="Yoshinaga Y."/>
            <person name="Zwiers L.-H."/>
            <person name="Turgeon B."/>
            <person name="Goodwin S."/>
            <person name="Spatafora J."/>
            <person name="Crous P."/>
            <person name="Grigoriev I."/>
        </authorList>
    </citation>
    <scope>NUCLEOTIDE SEQUENCE</scope>
    <source>
        <strain evidence="12">CBS 113979</strain>
    </source>
</reference>
<keyword evidence="13" id="KW-1185">Reference proteome</keyword>
<evidence type="ECO:0000256" key="6">
    <source>
        <dbReference type="ARBA" id="ARBA00023295"/>
    </source>
</evidence>
<dbReference type="Gene3D" id="3.30.379.10">
    <property type="entry name" value="Chitobiase/beta-hexosaminidase domain 2-like"/>
    <property type="match status" value="1"/>
</dbReference>
<dbReference type="InterPro" id="IPR029018">
    <property type="entry name" value="Hex-like_dom2"/>
</dbReference>
<proteinExistence type="inferred from homology"/>
<dbReference type="PANTHER" id="PTHR22600">
    <property type="entry name" value="BETA-HEXOSAMINIDASE"/>
    <property type="match status" value="1"/>
</dbReference>
<keyword evidence="6 7" id="KW-0326">Glycosidase</keyword>
<evidence type="ECO:0000256" key="8">
    <source>
        <dbReference type="PIRSR" id="PIRSR001093-1"/>
    </source>
</evidence>
<feature type="signal peptide" evidence="9">
    <location>
        <begin position="1"/>
        <end position="17"/>
    </location>
</feature>
<evidence type="ECO:0000256" key="4">
    <source>
        <dbReference type="ARBA" id="ARBA00022801"/>
    </source>
</evidence>
<dbReference type="InterPro" id="IPR017853">
    <property type="entry name" value="GH"/>
</dbReference>
<dbReference type="EC" id="3.2.1.52" evidence="7"/>
<accession>A0A6G1GYJ4</accession>
<feature type="domain" description="Beta-hexosaminidase eukaryotic type N-terminal" evidence="11">
    <location>
        <begin position="18"/>
        <end position="162"/>
    </location>
</feature>
<sequence>MKLLIALLVVSAQLASALWPLPESYTNGTTVLWLKRDVRITYTGPDQSASPPSYGNNQGWQSSPQIVRFAIQRTYQTIFSEGYVPWKFNPRNSNFEPSVEGQTFINSVTLKQTAPDPPNVLKPLAGEVDESYKLSLTESGEATITAATSIGISRGLTTFTQLFYKHTKGGVYTKLAPVEIKDAPKFAHRGLNMDVSRNYFQLADIRRMIDNLAYSKFNRLHLHVIDSQSWPLEVPALPDLAAKGAYGSSMTYSPNDIEQLQNYAALQGVQMYLEIDLPGHVASIHWSQPELIAAYDKQPDWNIYSNEPPSGSIKLNSSKTYDFLGTLWDDLLPRMTTYSAYFHTGGDEVNIQTYNFDDTVNTNDTAILQPLMQKLIDFNHDAVRARGLVPIVWEEMLLVWNLTLGEDVIVQTWQTSTNVAATVASGHKALAGDYNFWYLDCGQGQWLDFYPGASSTQYYPYNDYCYPRHNWRVMYAYDPLEGVPEDQQHLVLGGEVHIWAEQTDPANIDRMVWPRACAAAEVLWSGAKDSEGQNRSQIVASPRLSDMRERLVARGTMAEPIQMPFCLMEGEKCAL</sequence>
<feature type="domain" description="Glycoside hydrolase family 20 catalytic" evidence="10">
    <location>
        <begin position="186"/>
        <end position="526"/>
    </location>
</feature>
<dbReference type="SUPFAM" id="SSF55545">
    <property type="entry name" value="beta-N-acetylhexosaminidase-like domain"/>
    <property type="match status" value="1"/>
</dbReference>
<dbReference type="PIRSF" id="PIRSF001093">
    <property type="entry name" value="B-hxosamndse_ab_euk"/>
    <property type="match status" value="1"/>
</dbReference>
<dbReference type="EMBL" id="ML977160">
    <property type="protein sequence ID" value="KAF1985840.1"/>
    <property type="molecule type" value="Genomic_DNA"/>
</dbReference>
<dbReference type="InterPro" id="IPR025705">
    <property type="entry name" value="Beta_hexosaminidase_sua/sub"/>
</dbReference>